<dbReference type="PANTHER" id="PTHR30576:SF10">
    <property type="entry name" value="SLL5057 PROTEIN"/>
    <property type="match status" value="1"/>
</dbReference>
<evidence type="ECO:0000256" key="2">
    <source>
        <dbReference type="ARBA" id="ARBA00006464"/>
    </source>
</evidence>
<dbReference type="GO" id="GO:0016780">
    <property type="term" value="F:phosphotransferase activity, for other substituted phosphate groups"/>
    <property type="evidence" value="ECO:0007669"/>
    <property type="project" value="TreeGrafter"/>
</dbReference>
<dbReference type="Pfam" id="PF02397">
    <property type="entry name" value="Bac_transf"/>
    <property type="match status" value="1"/>
</dbReference>
<dbReference type="InterPro" id="IPR003362">
    <property type="entry name" value="Bact_transf"/>
</dbReference>
<feature type="transmembrane region" description="Helical" evidence="7">
    <location>
        <begin position="129"/>
        <end position="151"/>
    </location>
</feature>
<name>A0A4Y3KM45_9CELL</name>
<comment type="caution">
    <text evidence="9">The sequence shown here is derived from an EMBL/GenBank/DDBJ whole genome shotgun (WGS) entry which is preliminary data.</text>
</comment>
<keyword evidence="3 9" id="KW-0808">Transferase</keyword>
<dbReference type="NCBIfam" id="TIGR03025">
    <property type="entry name" value="EPS_sugtrans"/>
    <property type="match status" value="1"/>
</dbReference>
<keyword evidence="4 7" id="KW-0812">Transmembrane</keyword>
<sequence length="516" mass="55862">MLMGERSLMTLTVGRAPAAVPGLPDRRGRAVEPRRSWASPEPFVPRETIFNSMSARRVLWQHMGVRYALLAMLSDVVAAALVGAAVAVSAVPTSRTAVVALLAAPLFVAAVGLCRGYGRNVLGDGPTEFQALGRAAVTLGVVVMALAYFTWVDVPRHVVLLGIPGVVVLAGLQRYAMRLRLHRQRCSGTAMMGTIVVGDQKSAGRVVRDLSAAVHHGYRVDGVCLPSVDDADLVEGVPVVGAIADVVQVVADRAAEVVVVTGASVHGEALRRLSWALGRAGAHLVVAPDLVEVAGPRLSVRPTAGLSLLEVQVDQPRRKLIGKSLLDFAVSVLASIVALPIVLVSAVAIRLDSRGPAFYKQTRVGIDGSTFTIYKLRTMYVDADRRRSELQELSEGNDVLFKMRQDPRVTRVGRVLRRFSIDELPQLWNVVRGDMSIVGPRPPLESEVADYHDSVQRRLHVKPGLTGLWQVSGRSDLDWEESVRLDLRYVDNWSVAMDLMILWKTGRAVLAGTGAY</sequence>
<dbReference type="PANTHER" id="PTHR30576">
    <property type="entry name" value="COLANIC BIOSYNTHESIS UDP-GLUCOSE LIPID CARRIER TRANSFERASE"/>
    <property type="match status" value="1"/>
</dbReference>
<dbReference type="Gene3D" id="3.40.50.720">
    <property type="entry name" value="NAD(P)-binding Rossmann-like Domain"/>
    <property type="match status" value="1"/>
</dbReference>
<comment type="subcellular location">
    <subcellularLocation>
        <location evidence="1">Membrane</location>
        <topology evidence="1">Multi-pass membrane protein</topology>
    </subcellularLocation>
</comment>
<comment type="similarity">
    <text evidence="2">Belongs to the bacterial sugar transferase family.</text>
</comment>
<evidence type="ECO:0000256" key="1">
    <source>
        <dbReference type="ARBA" id="ARBA00004141"/>
    </source>
</evidence>
<dbReference type="GO" id="GO:0016020">
    <property type="term" value="C:membrane"/>
    <property type="evidence" value="ECO:0007669"/>
    <property type="project" value="UniProtKB-SubCell"/>
</dbReference>
<keyword evidence="10" id="KW-1185">Reference proteome</keyword>
<feature type="transmembrane region" description="Helical" evidence="7">
    <location>
        <begin position="67"/>
        <end position="91"/>
    </location>
</feature>
<evidence type="ECO:0000256" key="3">
    <source>
        <dbReference type="ARBA" id="ARBA00022679"/>
    </source>
</evidence>
<accession>A0A4Y3KM45</accession>
<evidence type="ECO:0000256" key="4">
    <source>
        <dbReference type="ARBA" id="ARBA00022692"/>
    </source>
</evidence>
<evidence type="ECO:0000256" key="7">
    <source>
        <dbReference type="SAM" id="Phobius"/>
    </source>
</evidence>
<evidence type="ECO:0000313" key="10">
    <source>
        <dbReference type="Proteomes" id="UP000320461"/>
    </source>
</evidence>
<evidence type="ECO:0000259" key="8">
    <source>
        <dbReference type="Pfam" id="PF02397"/>
    </source>
</evidence>
<evidence type="ECO:0000256" key="6">
    <source>
        <dbReference type="ARBA" id="ARBA00023136"/>
    </source>
</evidence>
<dbReference type="Proteomes" id="UP000320461">
    <property type="component" value="Unassembled WGS sequence"/>
</dbReference>
<gene>
    <name evidence="9" type="primary">rfbP</name>
    <name evidence="9" type="ORF">CGE01nite_23530</name>
</gene>
<feature type="transmembrane region" description="Helical" evidence="7">
    <location>
        <begin position="97"/>
        <end position="117"/>
    </location>
</feature>
<dbReference type="InterPro" id="IPR017475">
    <property type="entry name" value="EPS_sugar_tfrase"/>
</dbReference>
<dbReference type="EMBL" id="BJLQ01000026">
    <property type="protein sequence ID" value="GEA85102.1"/>
    <property type="molecule type" value="Genomic_DNA"/>
</dbReference>
<evidence type="ECO:0000256" key="5">
    <source>
        <dbReference type="ARBA" id="ARBA00022989"/>
    </source>
</evidence>
<organism evidence="9 10">
    <name type="scientific">Cellulomonas gelida</name>
    <dbReference type="NCBI Taxonomy" id="1712"/>
    <lineage>
        <taxon>Bacteria</taxon>
        <taxon>Bacillati</taxon>
        <taxon>Actinomycetota</taxon>
        <taxon>Actinomycetes</taxon>
        <taxon>Micrococcales</taxon>
        <taxon>Cellulomonadaceae</taxon>
        <taxon>Cellulomonas</taxon>
    </lineage>
</organism>
<feature type="domain" description="Bacterial sugar transferase" evidence="8">
    <location>
        <begin position="323"/>
        <end position="510"/>
    </location>
</feature>
<feature type="transmembrane region" description="Helical" evidence="7">
    <location>
        <begin position="157"/>
        <end position="176"/>
    </location>
</feature>
<feature type="transmembrane region" description="Helical" evidence="7">
    <location>
        <begin position="325"/>
        <end position="349"/>
    </location>
</feature>
<keyword evidence="6 7" id="KW-0472">Membrane</keyword>
<proteinExistence type="inferred from homology"/>
<evidence type="ECO:0000313" key="9">
    <source>
        <dbReference type="EMBL" id="GEA85102.1"/>
    </source>
</evidence>
<dbReference type="AlphaFoldDB" id="A0A4Y3KM45"/>
<protein>
    <submittedName>
        <fullName evidence="9">Exopolysaccharide biosynthesis polyprenyl glycosylphosphotransferase</fullName>
    </submittedName>
</protein>
<keyword evidence="5 7" id="KW-1133">Transmembrane helix</keyword>
<reference evidence="9 10" key="1">
    <citation type="submission" date="2019-06" db="EMBL/GenBank/DDBJ databases">
        <title>Whole genome shotgun sequence of Cellulomonas gelida NBRC 3748.</title>
        <authorList>
            <person name="Hosoyama A."/>
            <person name="Uohara A."/>
            <person name="Ohji S."/>
            <person name="Ichikawa N."/>
        </authorList>
    </citation>
    <scope>NUCLEOTIDE SEQUENCE [LARGE SCALE GENOMIC DNA]</scope>
    <source>
        <strain evidence="9 10">NBRC 3748</strain>
    </source>
</reference>